<proteinExistence type="predicted"/>
<dbReference type="EMBL" id="FPBD01000003">
    <property type="protein sequence ID" value="SFT81341.1"/>
    <property type="molecule type" value="Genomic_DNA"/>
</dbReference>
<dbReference type="InterPro" id="IPR050275">
    <property type="entry name" value="PGM_Phosphatase"/>
</dbReference>
<dbReference type="Pfam" id="PF00300">
    <property type="entry name" value="His_Phos_1"/>
    <property type="match status" value="1"/>
</dbReference>
<reference evidence="2" key="1">
    <citation type="submission" date="2016-10" db="EMBL/GenBank/DDBJ databases">
        <authorList>
            <person name="Varghese N."/>
            <person name="Submissions S."/>
        </authorList>
    </citation>
    <scope>NUCLEOTIDE SEQUENCE [LARGE SCALE GENOMIC DNA]</scope>
    <source>
        <strain evidence="2">DSM 17465</strain>
    </source>
</reference>
<protein>
    <submittedName>
        <fullName evidence="1">Broad specificity phosphatase PhoE</fullName>
    </submittedName>
</protein>
<accession>A0A1I7B2J0</accession>
<dbReference type="PANTHER" id="PTHR48100:SF61">
    <property type="entry name" value="PHOSPHOGLYCERATE MUTASE"/>
    <property type="match status" value="1"/>
</dbReference>
<evidence type="ECO:0000313" key="2">
    <source>
        <dbReference type="Proteomes" id="UP000183371"/>
    </source>
</evidence>
<dbReference type="GO" id="GO:0016791">
    <property type="term" value="F:phosphatase activity"/>
    <property type="evidence" value="ECO:0007669"/>
    <property type="project" value="TreeGrafter"/>
</dbReference>
<keyword evidence="2" id="KW-1185">Reference proteome</keyword>
<dbReference type="SMART" id="SM00855">
    <property type="entry name" value="PGAM"/>
    <property type="match status" value="1"/>
</dbReference>
<dbReference type="InterPro" id="IPR029033">
    <property type="entry name" value="His_PPase_superfam"/>
</dbReference>
<dbReference type="RefSeq" id="WP_054783068.1">
    <property type="nucleotide sequence ID" value="NZ_FPBD01000003.1"/>
</dbReference>
<dbReference type="Proteomes" id="UP000183371">
    <property type="component" value="Unassembled WGS sequence"/>
</dbReference>
<organism evidence="1 2">
    <name type="scientific">Pseudovibrio denitrificans</name>
    <dbReference type="NCBI Taxonomy" id="258256"/>
    <lineage>
        <taxon>Bacteria</taxon>
        <taxon>Pseudomonadati</taxon>
        <taxon>Pseudomonadota</taxon>
        <taxon>Alphaproteobacteria</taxon>
        <taxon>Hyphomicrobiales</taxon>
        <taxon>Stappiaceae</taxon>
        <taxon>Pseudovibrio</taxon>
    </lineage>
</organism>
<dbReference type="InterPro" id="IPR013078">
    <property type="entry name" value="His_Pase_superF_clade-1"/>
</dbReference>
<dbReference type="SUPFAM" id="SSF53254">
    <property type="entry name" value="Phosphoglycerate mutase-like"/>
    <property type="match status" value="1"/>
</dbReference>
<evidence type="ECO:0000313" key="1">
    <source>
        <dbReference type="EMBL" id="SFT81341.1"/>
    </source>
</evidence>
<dbReference type="AlphaFoldDB" id="A0A1I7B2J0"/>
<dbReference type="Gene3D" id="3.40.50.1240">
    <property type="entry name" value="Phosphoglycerate mutase-like"/>
    <property type="match status" value="1"/>
</dbReference>
<dbReference type="PANTHER" id="PTHR48100">
    <property type="entry name" value="BROAD-SPECIFICITY PHOSPHATASE YOR283W-RELATED"/>
    <property type="match status" value="1"/>
</dbReference>
<name>A0A1I7B2J0_9HYPH</name>
<gene>
    <name evidence="1" type="ORF">SAMN05444141_103567</name>
</gene>
<sequence length="183" mass="21210">MTIYLIRHAQSAFNAVFDPQKPDPMIFDAPITELGEAQIMQARSVINRLDIQRIIVSPLTRALQTAYLMFGDKRPFQVNSLVRERVCHSCDVGRPPHELAQDFPHLDFDHLDECWWHKAENDHGGISVEPQEILQKRADEFAEYLKRERIHSTAVVTHGRFIRALTGCRLNNCEVIEFETHQH</sequence>
<dbReference type="GO" id="GO:0005737">
    <property type="term" value="C:cytoplasm"/>
    <property type="evidence" value="ECO:0007669"/>
    <property type="project" value="TreeGrafter"/>
</dbReference>
<dbReference type="CDD" id="cd07067">
    <property type="entry name" value="HP_PGM_like"/>
    <property type="match status" value="1"/>
</dbReference>